<feature type="transmembrane region" description="Helical" evidence="1">
    <location>
        <begin position="57"/>
        <end position="79"/>
    </location>
</feature>
<gene>
    <name evidence="2" type="ORF">EZE20_18045</name>
</gene>
<keyword evidence="3" id="KW-1185">Reference proteome</keyword>
<accession>A0A4R4K4F0</accession>
<keyword evidence="1" id="KW-0812">Transmembrane</keyword>
<evidence type="ECO:0000313" key="2">
    <source>
        <dbReference type="EMBL" id="TDB62287.1"/>
    </source>
</evidence>
<evidence type="ECO:0000256" key="1">
    <source>
        <dbReference type="SAM" id="Phobius"/>
    </source>
</evidence>
<organism evidence="2 3">
    <name type="scientific">Arundinibacter roseus</name>
    <dbReference type="NCBI Taxonomy" id="2070510"/>
    <lineage>
        <taxon>Bacteria</taxon>
        <taxon>Pseudomonadati</taxon>
        <taxon>Bacteroidota</taxon>
        <taxon>Cytophagia</taxon>
        <taxon>Cytophagales</taxon>
        <taxon>Spirosomataceae</taxon>
        <taxon>Arundinibacter</taxon>
    </lineage>
</organism>
<dbReference type="Proteomes" id="UP000295706">
    <property type="component" value="Unassembled WGS sequence"/>
</dbReference>
<dbReference type="AlphaFoldDB" id="A0A4R4K4F0"/>
<name>A0A4R4K4F0_9BACT</name>
<proteinExistence type="predicted"/>
<keyword evidence="1" id="KW-0472">Membrane</keyword>
<sequence length="94" mass="8612">MAGVSSVAFGADAAGLAGAAFLGAAGRGLAAVVAGLAAGAAGLAAGAAAFGADAAAGVGVVTGSGFLFPAFLASFLASFPAARSPFFFAFSAFF</sequence>
<dbReference type="EMBL" id="SMJU01000012">
    <property type="protein sequence ID" value="TDB62287.1"/>
    <property type="molecule type" value="Genomic_DNA"/>
</dbReference>
<keyword evidence="1" id="KW-1133">Transmembrane helix</keyword>
<feature type="transmembrane region" description="Helical" evidence="1">
    <location>
        <begin position="29"/>
        <end position="50"/>
    </location>
</feature>
<reference evidence="2 3" key="1">
    <citation type="submission" date="2019-02" db="EMBL/GenBank/DDBJ databases">
        <title>Arundinibacter roseus gen. nov., sp. nov., a new member of the family Cytophagaceae.</title>
        <authorList>
            <person name="Szuroczki S."/>
            <person name="Khayer B."/>
            <person name="Sproer C."/>
            <person name="Toumi M."/>
            <person name="Szabo A."/>
            <person name="Felfoldi T."/>
            <person name="Schumann P."/>
            <person name="Toth E."/>
        </authorList>
    </citation>
    <scope>NUCLEOTIDE SEQUENCE [LARGE SCALE GENOMIC DNA]</scope>
    <source>
        <strain evidence="2 3">DMA-k-7a</strain>
    </source>
</reference>
<protein>
    <submittedName>
        <fullName evidence="2">Uncharacterized protein</fullName>
    </submittedName>
</protein>
<evidence type="ECO:0000313" key="3">
    <source>
        <dbReference type="Proteomes" id="UP000295706"/>
    </source>
</evidence>
<comment type="caution">
    <text evidence="2">The sequence shown here is derived from an EMBL/GenBank/DDBJ whole genome shotgun (WGS) entry which is preliminary data.</text>
</comment>